<proteinExistence type="predicted"/>
<protein>
    <recommendedName>
        <fullName evidence="4">DUF3465 domain-containing protein</fullName>
    </recommendedName>
</protein>
<comment type="caution">
    <text evidence="2">The sequence shown here is derived from an EMBL/GenBank/DDBJ whole genome shotgun (WGS) entry which is preliminary data.</text>
</comment>
<reference evidence="2 3" key="1">
    <citation type="submission" date="2014-09" db="EMBL/GenBank/DDBJ databases">
        <title>Genome sequences of Lysobacter dokdonensis DS-58.</title>
        <authorList>
            <person name="Kim J.F."/>
            <person name="Kwak M.-J."/>
        </authorList>
    </citation>
    <scope>NUCLEOTIDE SEQUENCE [LARGE SCALE GENOMIC DNA]</scope>
    <source>
        <strain evidence="2 3">DS-58</strain>
    </source>
</reference>
<feature type="signal peptide" evidence="1">
    <location>
        <begin position="1"/>
        <end position="20"/>
    </location>
</feature>
<accession>A0A0A2WQR5</accession>
<gene>
    <name evidence="2" type="ORF">LF41_1157</name>
</gene>
<name>A0A0A2WQR5_9GAMM</name>
<dbReference type="AlphaFoldDB" id="A0A0A2WQR5"/>
<evidence type="ECO:0000313" key="3">
    <source>
        <dbReference type="Proteomes" id="UP000030518"/>
    </source>
</evidence>
<feature type="chain" id="PRO_5001996764" description="DUF3465 domain-containing protein" evidence="1">
    <location>
        <begin position="21"/>
        <end position="142"/>
    </location>
</feature>
<keyword evidence="1" id="KW-0732">Signal</keyword>
<dbReference type="PATRIC" id="fig|1300345.3.peg.464"/>
<organism evidence="2 3">
    <name type="scientific">Lysobacter dokdonensis DS-58</name>
    <dbReference type="NCBI Taxonomy" id="1300345"/>
    <lineage>
        <taxon>Bacteria</taxon>
        <taxon>Pseudomonadati</taxon>
        <taxon>Pseudomonadota</taxon>
        <taxon>Gammaproteobacteria</taxon>
        <taxon>Lysobacterales</taxon>
        <taxon>Lysobacteraceae</taxon>
        <taxon>Noviluteimonas</taxon>
    </lineage>
</organism>
<keyword evidence="3" id="KW-1185">Reference proteome</keyword>
<dbReference type="Proteomes" id="UP000030518">
    <property type="component" value="Unassembled WGS sequence"/>
</dbReference>
<evidence type="ECO:0008006" key="4">
    <source>
        <dbReference type="Google" id="ProtNLM"/>
    </source>
</evidence>
<evidence type="ECO:0000313" key="2">
    <source>
        <dbReference type="EMBL" id="KGQ20620.1"/>
    </source>
</evidence>
<sequence>MPMRIVFVATLLALALPACGANPTPVPISALLKDPDAYDGKEVRISGAAVVRFEAVFVCQFVDDIVGDSKRCLWMVPGDISDGAVRLAPMHNRVVEITGVFRAKRHGHMGAYGGELVVTKYAILDKHERGDVPPVPPSPPGS</sequence>
<dbReference type="EMBL" id="JRKJ01000002">
    <property type="protein sequence ID" value="KGQ20620.1"/>
    <property type="molecule type" value="Genomic_DNA"/>
</dbReference>
<evidence type="ECO:0000256" key="1">
    <source>
        <dbReference type="SAM" id="SignalP"/>
    </source>
</evidence>